<sequence>MFTIEKYRETDWDQLLELMLREGDEWSDYTSDETSEAYFEAINASETFVAFAEDQLIGFCRCRVDGIFGVYIYDLLVDKAFRGKKAAQMLMEQVCMAFSDQTIYVMSDVDGFYESKGYRKEGSIFEVKSTK</sequence>
<dbReference type="EMBL" id="CP147247">
    <property type="protein sequence ID" value="WYJ92189.1"/>
    <property type="molecule type" value="Genomic_DNA"/>
</dbReference>
<dbReference type="CDD" id="cd04301">
    <property type="entry name" value="NAT_SF"/>
    <property type="match status" value="1"/>
</dbReference>
<proteinExistence type="predicted"/>
<reference evidence="2" key="1">
    <citation type="submission" date="2017-05" db="EMBL/GenBank/DDBJ databases">
        <title>The Genome Sequence of Enterococcus sp. 9E7_DIV0242.</title>
        <authorList>
            <consortium name="The Broad Institute Genomics Platform"/>
            <consortium name="The Broad Institute Genomic Center for Infectious Diseases"/>
            <person name="Earl A."/>
            <person name="Manson A."/>
            <person name="Schwartman J."/>
            <person name="Gilmore M."/>
            <person name="Abouelleil A."/>
            <person name="Cao P."/>
            <person name="Chapman S."/>
            <person name="Cusick C."/>
            <person name="Shea T."/>
            <person name="Young S."/>
            <person name="Neafsey D."/>
            <person name="Nusbaum C."/>
            <person name="Birren B."/>
        </authorList>
    </citation>
    <scope>NUCLEOTIDE SEQUENCE [LARGE SCALE GENOMIC DNA]</scope>
    <source>
        <strain evidence="2">9E7_DIV0242</strain>
    </source>
</reference>
<dbReference type="EMBL" id="NGMM01000003">
    <property type="protein sequence ID" value="OTP15877.1"/>
    <property type="molecule type" value="Genomic_DNA"/>
</dbReference>
<dbReference type="Proteomes" id="UP000195141">
    <property type="component" value="Chromosome"/>
</dbReference>
<dbReference type="AlphaFoldDB" id="A0A242K853"/>
<dbReference type="SUPFAM" id="SSF55729">
    <property type="entry name" value="Acyl-CoA N-acyltransferases (Nat)"/>
    <property type="match status" value="1"/>
</dbReference>
<keyword evidence="4" id="KW-1185">Reference proteome</keyword>
<reference evidence="3" key="3">
    <citation type="submission" date="2024-03" db="EMBL/GenBank/DDBJ databases">
        <title>The Genome Sequence of Enterococcus sp. DIV0242b.</title>
        <authorList>
            <consortium name="The Broad Institute Genomics Platform"/>
            <consortium name="The Broad Institute Microbial Omics Core"/>
            <consortium name="The Broad Institute Genomic Center for Infectious Diseases"/>
            <person name="Earl A."/>
            <person name="Manson A."/>
            <person name="Gilmore M."/>
            <person name="Schwartman J."/>
            <person name="Shea T."/>
            <person name="Abouelleil A."/>
            <person name="Cao P."/>
            <person name="Chapman S."/>
            <person name="Cusick C."/>
            <person name="Young S."/>
            <person name="Neafsey D."/>
            <person name="Nusbaum C."/>
            <person name="Birren B."/>
        </authorList>
    </citation>
    <scope>NUCLEOTIDE SEQUENCE</scope>
    <source>
        <strain evidence="3">9E7_DIV0242</strain>
    </source>
</reference>
<organism evidence="2">
    <name type="scientific">Candidatus Enterococcus clewellii</name>
    <dbReference type="NCBI Taxonomy" id="1834193"/>
    <lineage>
        <taxon>Bacteria</taxon>
        <taxon>Bacillati</taxon>
        <taxon>Bacillota</taxon>
        <taxon>Bacilli</taxon>
        <taxon>Lactobacillales</taxon>
        <taxon>Enterococcaceae</taxon>
        <taxon>Enterococcus</taxon>
    </lineage>
</organism>
<evidence type="ECO:0000313" key="3">
    <source>
        <dbReference type="EMBL" id="WYJ92189.1"/>
    </source>
</evidence>
<evidence type="ECO:0000259" key="1">
    <source>
        <dbReference type="PROSITE" id="PS51186"/>
    </source>
</evidence>
<dbReference type="RefSeq" id="WP_086349159.1">
    <property type="nucleotide sequence ID" value="NZ_CP147247.1"/>
</dbReference>
<accession>A0A242K853</accession>
<dbReference type="GO" id="GO:0016747">
    <property type="term" value="F:acyltransferase activity, transferring groups other than amino-acyl groups"/>
    <property type="evidence" value="ECO:0007669"/>
    <property type="project" value="InterPro"/>
</dbReference>
<feature type="domain" description="N-acetyltransferase" evidence="1">
    <location>
        <begin position="2"/>
        <end position="131"/>
    </location>
</feature>
<name>A0A242K853_9ENTE</name>
<dbReference type="Gene3D" id="3.40.630.30">
    <property type="match status" value="1"/>
</dbReference>
<gene>
    <name evidence="2" type="ORF">A5888_002091</name>
    <name evidence="3" type="ORF">A5888_003962</name>
</gene>
<evidence type="ECO:0000313" key="2">
    <source>
        <dbReference type="EMBL" id="OTP15877.1"/>
    </source>
</evidence>
<reference evidence="3" key="2">
    <citation type="submission" date="2017-05" db="EMBL/GenBank/DDBJ databases">
        <authorList>
            <consortium name="The Broad Institute Genomics Platform"/>
            <consortium name="The Broad Institute Genomic Center for Infectious Diseases"/>
            <person name="Earl A."/>
            <person name="Manson A."/>
            <person name="Schwartman J."/>
            <person name="Gilmore M."/>
            <person name="Abouelleil A."/>
            <person name="Cao P."/>
            <person name="Chapman S."/>
            <person name="Cusick C."/>
            <person name="Shea T."/>
            <person name="Young S."/>
            <person name="Neafsey D."/>
            <person name="Nusbaum C."/>
            <person name="Birren B."/>
        </authorList>
    </citation>
    <scope>NUCLEOTIDE SEQUENCE</scope>
    <source>
        <strain evidence="3">9E7_DIV0242</strain>
    </source>
</reference>
<dbReference type="InterPro" id="IPR016181">
    <property type="entry name" value="Acyl_CoA_acyltransferase"/>
</dbReference>
<dbReference type="InterPro" id="IPR000182">
    <property type="entry name" value="GNAT_dom"/>
</dbReference>
<dbReference type="Pfam" id="PF13673">
    <property type="entry name" value="Acetyltransf_10"/>
    <property type="match status" value="1"/>
</dbReference>
<dbReference type="PROSITE" id="PS51186">
    <property type="entry name" value="GNAT"/>
    <property type="match status" value="1"/>
</dbReference>
<evidence type="ECO:0000313" key="4">
    <source>
        <dbReference type="Proteomes" id="UP000195141"/>
    </source>
</evidence>
<protein>
    <recommendedName>
        <fullName evidence="1">N-acetyltransferase domain-containing protein</fullName>
    </recommendedName>
</protein>
<dbReference type="OrthoDB" id="3216107at2"/>